<evidence type="ECO:0000313" key="1">
    <source>
        <dbReference type="EMBL" id="KAK0175810.1"/>
    </source>
</evidence>
<accession>A0AA39KVZ5</accession>
<reference evidence="1" key="2">
    <citation type="submission" date="2023-03" db="EMBL/GenBank/DDBJ databases">
        <authorList>
            <person name="Inwood S.N."/>
            <person name="Skelly J.G."/>
            <person name="Guhlin J."/>
            <person name="Harrop T.W.R."/>
            <person name="Goldson S.G."/>
            <person name="Dearden P.K."/>
        </authorList>
    </citation>
    <scope>NUCLEOTIDE SEQUENCE</scope>
    <source>
        <strain evidence="1">Irish</strain>
        <tissue evidence="1">Whole body</tissue>
    </source>
</reference>
<gene>
    <name evidence="1" type="ORF">PV328_000013</name>
</gene>
<comment type="caution">
    <text evidence="1">The sequence shown here is derived from an EMBL/GenBank/DDBJ whole genome shotgun (WGS) entry which is preliminary data.</text>
</comment>
<organism evidence="1 2">
    <name type="scientific">Microctonus aethiopoides</name>
    <dbReference type="NCBI Taxonomy" id="144406"/>
    <lineage>
        <taxon>Eukaryota</taxon>
        <taxon>Metazoa</taxon>
        <taxon>Ecdysozoa</taxon>
        <taxon>Arthropoda</taxon>
        <taxon>Hexapoda</taxon>
        <taxon>Insecta</taxon>
        <taxon>Pterygota</taxon>
        <taxon>Neoptera</taxon>
        <taxon>Endopterygota</taxon>
        <taxon>Hymenoptera</taxon>
        <taxon>Apocrita</taxon>
        <taxon>Ichneumonoidea</taxon>
        <taxon>Braconidae</taxon>
        <taxon>Euphorinae</taxon>
        <taxon>Microctonus</taxon>
    </lineage>
</organism>
<keyword evidence="2" id="KW-1185">Reference proteome</keyword>
<reference evidence="1" key="1">
    <citation type="journal article" date="2023" name="bioRxiv">
        <title>Scaffold-level genome assemblies of two parasitoid biocontrol wasps reveal the parthenogenesis mechanism and an associated novel virus.</title>
        <authorList>
            <person name="Inwood S."/>
            <person name="Skelly J."/>
            <person name="Guhlin J."/>
            <person name="Harrop T."/>
            <person name="Goldson S."/>
            <person name="Dearden P."/>
        </authorList>
    </citation>
    <scope>NUCLEOTIDE SEQUENCE</scope>
    <source>
        <strain evidence="1">Irish</strain>
        <tissue evidence="1">Whole body</tissue>
    </source>
</reference>
<name>A0AA39KVZ5_9HYME</name>
<evidence type="ECO:0000313" key="2">
    <source>
        <dbReference type="Proteomes" id="UP001168990"/>
    </source>
</evidence>
<dbReference type="EMBL" id="JAQQBS010000001">
    <property type="protein sequence ID" value="KAK0175810.1"/>
    <property type="molecule type" value="Genomic_DNA"/>
</dbReference>
<dbReference type="AlphaFoldDB" id="A0AA39KVZ5"/>
<dbReference type="Proteomes" id="UP001168990">
    <property type="component" value="Unassembled WGS sequence"/>
</dbReference>
<protein>
    <submittedName>
        <fullName evidence="1">Uncharacterized protein</fullName>
    </submittedName>
</protein>
<sequence>MGMNLNFHHRHCAKCIKCHKIHKKNQHEFNNIKLSDERTSARLLYTVNNGNRIKKDININTEEIADKELDEYTYLYKNQPAHMYKIRNDRATQESPVNPNQNMPQHHENINLDDYTTIYIPGDTVNTNPYEKIKQLQKQRASSEFYYSQEILKIISEYFTSDYGNNENHRSKSNERNRHIRAGRSEEFKQCGIITTITQLDCGCIQKSKSPIFIPTDTRTDYVHYCADGEINGDVEEINFKNSHLPQIRSQDKPLSINRFSRRPWHETSTEQIIHHKSPKFDSINSRHSFFKPKSPTKLLKDMFHRPNNY</sequence>
<proteinExistence type="predicted"/>